<feature type="transmembrane region" description="Helical" evidence="6">
    <location>
        <begin position="292"/>
        <end position="315"/>
    </location>
</feature>
<comment type="subcellular location">
    <subcellularLocation>
        <location evidence="1">Cell membrane</location>
        <topology evidence="1">Multi-pass membrane protein</topology>
    </subcellularLocation>
</comment>
<evidence type="ECO:0000256" key="2">
    <source>
        <dbReference type="ARBA" id="ARBA00022475"/>
    </source>
</evidence>
<feature type="transmembrane region" description="Helical" evidence="6">
    <location>
        <begin position="437"/>
        <end position="461"/>
    </location>
</feature>
<evidence type="ECO:0000256" key="1">
    <source>
        <dbReference type="ARBA" id="ARBA00004651"/>
    </source>
</evidence>
<accession>A0A2T3FV11</accession>
<feature type="transmembrane region" description="Helical" evidence="6">
    <location>
        <begin position="43"/>
        <end position="62"/>
    </location>
</feature>
<feature type="transmembrane region" description="Helical" evidence="6">
    <location>
        <begin position="113"/>
        <end position="133"/>
    </location>
</feature>
<keyword evidence="4 6" id="KW-1133">Transmembrane helix</keyword>
<dbReference type="InterPro" id="IPR002797">
    <property type="entry name" value="Polysacc_synth"/>
</dbReference>
<evidence type="ECO:0000256" key="3">
    <source>
        <dbReference type="ARBA" id="ARBA00022692"/>
    </source>
</evidence>
<dbReference type="RefSeq" id="WP_107000273.1">
    <property type="nucleotide sequence ID" value="NZ_PYLO01000001.1"/>
</dbReference>
<evidence type="ECO:0000313" key="8">
    <source>
        <dbReference type="Proteomes" id="UP000241048"/>
    </source>
</evidence>
<dbReference type="AlphaFoldDB" id="A0A2T3FV11"/>
<name>A0A2T3FV11_9CLOT</name>
<dbReference type="Pfam" id="PF01943">
    <property type="entry name" value="Polysacc_synt"/>
    <property type="match status" value="1"/>
</dbReference>
<feature type="transmembrane region" description="Helical" evidence="6">
    <location>
        <begin position="206"/>
        <end position="227"/>
    </location>
</feature>
<sequence>MSTSRKKYLLKNTAIFALGSFGTKFISFFLVPLYTNILTTSEYGTVDMISTIGMVLVPLLTLNICEAVMRFSLDENADLNKIISVGICSLFLAIFAGGIIFPVTAKIKSLNEYAVYVYMYAVSLAFSQMFLCYLRGKELLLRYSIGNIIQTFCVALFNILFLVQFNKGIKGYLLAYIIANFVTAMYAMVAGNVFNAMKHFSFDSKLLVQMVKYAIVLVPNSFMWWIMNSSDRLMVTAMVGVAANGIYAVAYKIPTLLSSVTQVFNQAWSYSAIREEGSSDEEKYNNDIYNRLVVIVCICAAGLMMVMKFFLRYYVGAEYYIAWKYTPVLIIGFIFSTLGTFVATAYTVHKDSMGYLVSGTAGAMVNIILNFALIPQMGAMGAALATAASYFIVFYYRIRDTKKYLKLYIWQKRHIFAGTLLLVQAITMFINNPVGQLLLILEFCVMILIYVNDIKQLFFAVTKICRLKNKKEH</sequence>
<dbReference type="GO" id="GO:0005886">
    <property type="term" value="C:plasma membrane"/>
    <property type="evidence" value="ECO:0007669"/>
    <property type="project" value="UniProtKB-SubCell"/>
</dbReference>
<dbReference type="EMBL" id="PYLO01000001">
    <property type="protein sequence ID" value="PST39126.1"/>
    <property type="molecule type" value="Genomic_DNA"/>
</dbReference>
<feature type="transmembrane region" description="Helical" evidence="6">
    <location>
        <begin position="82"/>
        <end position="101"/>
    </location>
</feature>
<feature type="transmembrane region" description="Helical" evidence="6">
    <location>
        <begin position="12"/>
        <end position="31"/>
    </location>
</feature>
<comment type="caution">
    <text evidence="7">The sequence shown here is derived from an EMBL/GenBank/DDBJ whole genome shotgun (WGS) entry which is preliminary data.</text>
</comment>
<protein>
    <submittedName>
        <fullName evidence="7">Flippase</fullName>
    </submittedName>
</protein>
<evidence type="ECO:0000256" key="6">
    <source>
        <dbReference type="SAM" id="Phobius"/>
    </source>
</evidence>
<feature type="transmembrane region" description="Helical" evidence="6">
    <location>
        <begin position="171"/>
        <end position="194"/>
    </location>
</feature>
<feature type="transmembrane region" description="Helical" evidence="6">
    <location>
        <begin position="355"/>
        <end position="374"/>
    </location>
</feature>
<evidence type="ECO:0000256" key="4">
    <source>
        <dbReference type="ARBA" id="ARBA00022989"/>
    </source>
</evidence>
<organism evidence="7 8">
    <name type="scientific">Clostridium fessum</name>
    <dbReference type="NCBI Taxonomy" id="2126740"/>
    <lineage>
        <taxon>Bacteria</taxon>
        <taxon>Bacillati</taxon>
        <taxon>Bacillota</taxon>
        <taxon>Clostridia</taxon>
        <taxon>Eubacteriales</taxon>
        <taxon>Clostridiaceae</taxon>
        <taxon>Clostridium</taxon>
    </lineage>
</organism>
<feature type="transmembrane region" description="Helical" evidence="6">
    <location>
        <begin position="414"/>
        <end position="431"/>
    </location>
</feature>
<keyword evidence="8" id="KW-1185">Reference proteome</keyword>
<proteinExistence type="predicted"/>
<evidence type="ECO:0000256" key="5">
    <source>
        <dbReference type="ARBA" id="ARBA00023136"/>
    </source>
</evidence>
<dbReference type="InterPro" id="IPR050833">
    <property type="entry name" value="Poly_Biosynth_Transport"/>
</dbReference>
<evidence type="ECO:0000313" key="7">
    <source>
        <dbReference type="EMBL" id="PST39126.1"/>
    </source>
</evidence>
<feature type="transmembrane region" description="Helical" evidence="6">
    <location>
        <begin position="145"/>
        <end position="165"/>
    </location>
</feature>
<keyword evidence="3 6" id="KW-0812">Transmembrane</keyword>
<keyword evidence="5 6" id="KW-0472">Membrane</keyword>
<reference evidence="7 8" key="1">
    <citation type="submission" date="2018-03" db="EMBL/GenBank/DDBJ databases">
        <title>Lachnoclostridium SNUG30386 gen.nov., sp.nov., isolated from human faeces.</title>
        <authorList>
            <person name="Seo B."/>
            <person name="Jeon K."/>
            <person name="Ko G."/>
        </authorList>
    </citation>
    <scope>NUCLEOTIDE SEQUENCE [LARGE SCALE GENOMIC DNA]</scope>
    <source>
        <strain evidence="7 8">SNUG30386</strain>
    </source>
</reference>
<feature type="transmembrane region" description="Helical" evidence="6">
    <location>
        <begin position="327"/>
        <end position="348"/>
    </location>
</feature>
<dbReference type="PANTHER" id="PTHR30250:SF11">
    <property type="entry name" value="O-ANTIGEN TRANSPORTER-RELATED"/>
    <property type="match status" value="1"/>
</dbReference>
<keyword evidence="2" id="KW-1003">Cell membrane</keyword>
<dbReference type="Proteomes" id="UP000241048">
    <property type="component" value="Unassembled WGS sequence"/>
</dbReference>
<feature type="transmembrane region" description="Helical" evidence="6">
    <location>
        <begin position="380"/>
        <end position="398"/>
    </location>
</feature>
<feature type="transmembrane region" description="Helical" evidence="6">
    <location>
        <begin position="233"/>
        <end position="251"/>
    </location>
</feature>
<dbReference type="PANTHER" id="PTHR30250">
    <property type="entry name" value="PST FAMILY PREDICTED COLANIC ACID TRANSPORTER"/>
    <property type="match status" value="1"/>
</dbReference>
<gene>
    <name evidence="7" type="ORF">C7U56_04230</name>
</gene>